<dbReference type="SMART" id="SM00587">
    <property type="entry name" value="CHK"/>
    <property type="match status" value="1"/>
</dbReference>
<dbReference type="InterPro" id="IPR004119">
    <property type="entry name" value="EcKL"/>
</dbReference>
<dbReference type="PANTHER" id="PTHR11012">
    <property type="entry name" value="PROTEIN KINASE-LIKE DOMAIN-CONTAINING"/>
    <property type="match status" value="1"/>
</dbReference>
<dbReference type="Gene3D" id="3.90.1200.10">
    <property type="match status" value="1"/>
</dbReference>
<dbReference type="AlphaFoldDB" id="A0A9P0AX45"/>
<feature type="domain" description="CHK kinase-like" evidence="1">
    <location>
        <begin position="122"/>
        <end position="316"/>
    </location>
</feature>
<dbReference type="PANTHER" id="PTHR11012:SF30">
    <property type="entry name" value="PROTEIN KINASE-LIKE DOMAIN-CONTAINING"/>
    <property type="match status" value="1"/>
</dbReference>
<evidence type="ECO:0000313" key="3">
    <source>
        <dbReference type="Proteomes" id="UP001154078"/>
    </source>
</evidence>
<accession>A0A9P0AX45</accession>
<dbReference type="Proteomes" id="UP001154078">
    <property type="component" value="Chromosome 2"/>
</dbReference>
<evidence type="ECO:0000313" key="2">
    <source>
        <dbReference type="EMBL" id="CAH0550370.1"/>
    </source>
</evidence>
<dbReference type="InterPro" id="IPR011009">
    <property type="entry name" value="Kinase-like_dom_sf"/>
</dbReference>
<keyword evidence="3" id="KW-1185">Reference proteome</keyword>
<proteinExistence type="predicted"/>
<dbReference type="OrthoDB" id="190089at2759"/>
<gene>
    <name evidence="2" type="ORF">MELIAE_LOCUS3201</name>
</gene>
<dbReference type="Pfam" id="PF02958">
    <property type="entry name" value="EcKL"/>
    <property type="match status" value="1"/>
</dbReference>
<evidence type="ECO:0000259" key="1">
    <source>
        <dbReference type="SMART" id="SM00587"/>
    </source>
</evidence>
<sequence length="404" mass="46715">MSAVNNINSIVEKIAKNIPLAEYDVEYGEGNEKGEGYMGEMAFVKITPKGSGKTYNVAIKRAFTNQSIREEVPIRDVFLNEVFFYKECFPVLQQLQSELDLPKFNNAPKCFYTSTEPENEYLAMENLKTSGFELFPKEKIIPYDHFEVLFKIYANLHATSVVLRKTQPEKFEKLASNFKEVATQFFDNPGNNNLWNAFFKQTGNKLIPGQDDKTINAFEKKYSNNGVFHFMDSWGYHGQDPVINHGDCWSNNVMLKYNKQKELVDLKVLDWQLLKLGSPVHDLSYCLYSGGSKDTFDRLDELLQVYYMSFSDVLKIAGLNFEEVYPYSLLEKEWKEYGKYGWLMSLIVIKVKLTNPEDKVDLMDLCNSDDREIIAKKKLEGTPSEAYDRRIRELLLHVHEIGAL</sequence>
<protein>
    <recommendedName>
        <fullName evidence="1">CHK kinase-like domain-containing protein</fullName>
    </recommendedName>
</protein>
<name>A0A9P0AX45_BRAAE</name>
<dbReference type="SUPFAM" id="SSF56112">
    <property type="entry name" value="Protein kinase-like (PK-like)"/>
    <property type="match status" value="1"/>
</dbReference>
<organism evidence="2 3">
    <name type="scientific">Brassicogethes aeneus</name>
    <name type="common">Rape pollen beetle</name>
    <name type="synonym">Meligethes aeneus</name>
    <dbReference type="NCBI Taxonomy" id="1431903"/>
    <lineage>
        <taxon>Eukaryota</taxon>
        <taxon>Metazoa</taxon>
        <taxon>Ecdysozoa</taxon>
        <taxon>Arthropoda</taxon>
        <taxon>Hexapoda</taxon>
        <taxon>Insecta</taxon>
        <taxon>Pterygota</taxon>
        <taxon>Neoptera</taxon>
        <taxon>Endopterygota</taxon>
        <taxon>Coleoptera</taxon>
        <taxon>Polyphaga</taxon>
        <taxon>Cucujiformia</taxon>
        <taxon>Nitidulidae</taxon>
        <taxon>Meligethinae</taxon>
        <taxon>Brassicogethes</taxon>
    </lineage>
</organism>
<dbReference type="InterPro" id="IPR015897">
    <property type="entry name" value="CHK_kinase-like"/>
</dbReference>
<reference evidence="2" key="1">
    <citation type="submission" date="2021-12" db="EMBL/GenBank/DDBJ databases">
        <authorList>
            <person name="King R."/>
        </authorList>
    </citation>
    <scope>NUCLEOTIDE SEQUENCE</scope>
</reference>
<dbReference type="EMBL" id="OV121133">
    <property type="protein sequence ID" value="CAH0550370.1"/>
    <property type="molecule type" value="Genomic_DNA"/>
</dbReference>